<name>A0A367KV96_RHIST</name>
<sequence>MTTDDIYNQSDLTERIEEAEKRFSTSSITTSYFSSERFEYPALYRILFMGAAEQDIKKRLLEKLGQGFVHVLLDQQKAWGDEPMTPFREIKHNLVPLNNFYLEKNIISASYEEYGVSMIEADFTWHSTAAECSDDPAQLLLHYAWKQCPNPAELPSAHLYDLPDAFEGTMCPERTPNGIDLCVYVYDDYDDDRMRRDMQLLYKIRKLGIYVLPLTTSRSEQVKSYFARVLTQYQVPCLDLSNIQVQQPSFQHRGDRLSRIQGMECRQSNRPAVASYQILAVDQFCTIESKNILELLKRTRDREIWTASFQLDQETFSLLTKDPQGELAWAKTDPMIWLNDQSLIPFQKTHTGHYRLLLNTQLESQQKLTFHRNTMNPL</sequence>
<reference evidence="1 2" key="1">
    <citation type="journal article" date="2018" name="G3 (Bethesda)">
        <title>Phylogenetic and Phylogenomic Definition of Rhizopus Species.</title>
        <authorList>
            <person name="Gryganskyi A.P."/>
            <person name="Golan J."/>
            <person name="Dolatabadi S."/>
            <person name="Mondo S."/>
            <person name="Robb S."/>
            <person name="Idnurm A."/>
            <person name="Muszewska A."/>
            <person name="Steczkiewicz K."/>
            <person name="Masonjones S."/>
            <person name="Liao H.L."/>
            <person name="Gajdeczka M.T."/>
            <person name="Anike F."/>
            <person name="Vuek A."/>
            <person name="Anishchenko I.M."/>
            <person name="Voigt K."/>
            <person name="de Hoog G.S."/>
            <person name="Smith M.E."/>
            <person name="Heitman J."/>
            <person name="Vilgalys R."/>
            <person name="Stajich J.E."/>
        </authorList>
    </citation>
    <scope>NUCLEOTIDE SEQUENCE [LARGE SCALE GENOMIC DNA]</scope>
    <source>
        <strain evidence="1 2">LSU 92-RS-03</strain>
    </source>
</reference>
<evidence type="ECO:0000313" key="1">
    <source>
        <dbReference type="EMBL" id="RCI05802.1"/>
    </source>
</evidence>
<organism evidence="1 2">
    <name type="scientific">Rhizopus stolonifer</name>
    <name type="common">Rhizopus nigricans</name>
    <dbReference type="NCBI Taxonomy" id="4846"/>
    <lineage>
        <taxon>Eukaryota</taxon>
        <taxon>Fungi</taxon>
        <taxon>Fungi incertae sedis</taxon>
        <taxon>Mucoromycota</taxon>
        <taxon>Mucoromycotina</taxon>
        <taxon>Mucoromycetes</taxon>
        <taxon>Mucorales</taxon>
        <taxon>Mucorineae</taxon>
        <taxon>Rhizopodaceae</taxon>
        <taxon>Rhizopus</taxon>
    </lineage>
</organism>
<dbReference type="AlphaFoldDB" id="A0A367KV96"/>
<keyword evidence="2" id="KW-1185">Reference proteome</keyword>
<gene>
    <name evidence="1" type="ORF">CU098_012703</name>
</gene>
<comment type="caution">
    <text evidence="1">The sequence shown here is derived from an EMBL/GenBank/DDBJ whole genome shotgun (WGS) entry which is preliminary data.</text>
</comment>
<dbReference type="EMBL" id="PJQM01000299">
    <property type="protein sequence ID" value="RCI05802.1"/>
    <property type="molecule type" value="Genomic_DNA"/>
</dbReference>
<dbReference type="Proteomes" id="UP000253551">
    <property type="component" value="Unassembled WGS sequence"/>
</dbReference>
<dbReference type="OrthoDB" id="2258835at2759"/>
<evidence type="ECO:0000313" key="2">
    <source>
        <dbReference type="Proteomes" id="UP000253551"/>
    </source>
</evidence>
<protein>
    <submittedName>
        <fullName evidence="1">Uncharacterized protein</fullName>
    </submittedName>
</protein>
<proteinExistence type="predicted"/>
<accession>A0A367KV96</accession>